<keyword evidence="2" id="KW-1185">Reference proteome</keyword>
<protein>
    <submittedName>
        <fullName evidence="1">Uncharacterized protein</fullName>
    </submittedName>
</protein>
<dbReference type="Proteomes" id="UP001172101">
    <property type="component" value="Unassembled WGS sequence"/>
</dbReference>
<reference evidence="1" key="1">
    <citation type="submission" date="2023-06" db="EMBL/GenBank/DDBJ databases">
        <title>Genome-scale phylogeny and comparative genomics of the fungal order Sordariales.</title>
        <authorList>
            <consortium name="Lawrence Berkeley National Laboratory"/>
            <person name="Hensen N."/>
            <person name="Bonometti L."/>
            <person name="Westerberg I."/>
            <person name="Brannstrom I.O."/>
            <person name="Guillou S."/>
            <person name="Cros-Aarteil S."/>
            <person name="Calhoun S."/>
            <person name="Haridas S."/>
            <person name="Kuo A."/>
            <person name="Mondo S."/>
            <person name="Pangilinan J."/>
            <person name="Riley R."/>
            <person name="LaButti K."/>
            <person name="Andreopoulos B."/>
            <person name="Lipzen A."/>
            <person name="Chen C."/>
            <person name="Yanf M."/>
            <person name="Daum C."/>
            <person name="Ng V."/>
            <person name="Clum A."/>
            <person name="Steindorff A."/>
            <person name="Ohm R."/>
            <person name="Martin F."/>
            <person name="Silar P."/>
            <person name="Natvig D."/>
            <person name="Lalanne C."/>
            <person name="Gautier V."/>
            <person name="Ament-velasquez S.L."/>
            <person name="Kruys A."/>
            <person name="Hutchinson M.I."/>
            <person name="Powell A.J."/>
            <person name="Barry K."/>
            <person name="Miller A.N."/>
            <person name="Grigoriev I.V."/>
            <person name="Debuchy R."/>
            <person name="Gladieux P."/>
            <person name="Thoren M.H."/>
            <person name="Johannesson H."/>
        </authorList>
    </citation>
    <scope>NUCLEOTIDE SEQUENCE</scope>
    <source>
        <strain evidence="1">SMH2392-1A</strain>
    </source>
</reference>
<accession>A0AA40B6W5</accession>
<sequence>MVAWSRDSSALHLGGLLRAVSAMGHLMRWMGSQVCLDIHAVDQVDVQYSSGDCRHGVAKESGTREIVVPFRCCGEWCLGEARMGGEGDLGLMINWGLCCHPLLVTGLPPVADITVRRSGFLAWSGSCRAVSIYVLGVPWRRVCLVLSCLVAKWQRCECV</sequence>
<proteinExistence type="predicted"/>
<dbReference type="EMBL" id="JAUIRO010000002">
    <property type="protein sequence ID" value="KAK0728786.1"/>
    <property type="molecule type" value="Genomic_DNA"/>
</dbReference>
<evidence type="ECO:0000313" key="2">
    <source>
        <dbReference type="Proteomes" id="UP001172101"/>
    </source>
</evidence>
<evidence type="ECO:0000313" key="1">
    <source>
        <dbReference type="EMBL" id="KAK0728786.1"/>
    </source>
</evidence>
<gene>
    <name evidence="1" type="ORF">B0T26DRAFT_185293</name>
</gene>
<name>A0AA40B6W5_9PEZI</name>
<dbReference type="AlphaFoldDB" id="A0AA40B6W5"/>
<organism evidence="1 2">
    <name type="scientific">Lasiosphaeria miniovina</name>
    <dbReference type="NCBI Taxonomy" id="1954250"/>
    <lineage>
        <taxon>Eukaryota</taxon>
        <taxon>Fungi</taxon>
        <taxon>Dikarya</taxon>
        <taxon>Ascomycota</taxon>
        <taxon>Pezizomycotina</taxon>
        <taxon>Sordariomycetes</taxon>
        <taxon>Sordariomycetidae</taxon>
        <taxon>Sordariales</taxon>
        <taxon>Lasiosphaeriaceae</taxon>
        <taxon>Lasiosphaeria</taxon>
    </lineage>
</organism>
<dbReference type="RefSeq" id="XP_060301641.1">
    <property type="nucleotide sequence ID" value="XM_060433641.1"/>
</dbReference>
<dbReference type="GeneID" id="85316911"/>
<comment type="caution">
    <text evidence="1">The sequence shown here is derived from an EMBL/GenBank/DDBJ whole genome shotgun (WGS) entry which is preliminary data.</text>
</comment>